<proteinExistence type="predicted"/>
<dbReference type="EMBL" id="SMTF01000003">
    <property type="protein sequence ID" value="TDK26238.1"/>
    <property type="molecule type" value="Genomic_DNA"/>
</dbReference>
<dbReference type="Proteomes" id="UP000294796">
    <property type="component" value="Unassembled WGS sequence"/>
</dbReference>
<organism evidence="2 3">
    <name type="scientific">Luteimonas aestuarii</name>
    <dbReference type="NCBI Taxonomy" id="453837"/>
    <lineage>
        <taxon>Bacteria</taxon>
        <taxon>Pseudomonadati</taxon>
        <taxon>Pseudomonadota</taxon>
        <taxon>Gammaproteobacteria</taxon>
        <taxon>Lysobacterales</taxon>
        <taxon>Lysobacteraceae</taxon>
        <taxon>Luteimonas</taxon>
    </lineage>
</organism>
<evidence type="ECO:0000313" key="3">
    <source>
        <dbReference type="Proteomes" id="UP000294796"/>
    </source>
</evidence>
<keyword evidence="3" id="KW-1185">Reference proteome</keyword>
<feature type="chain" id="PRO_5020403876" description="ABC transporter substrate-binding protein" evidence="1">
    <location>
        <begin position="20"/>
        <end position="456"/>
    </location>
</feature>
<dbReference type="Gene3D" id="2.60.120.380">
    <property type="match status" value="3"/>
</dbReference>
<evidence type="ECO:0008006" key="4">
    <source>
        <dbReference type="Google" id="ProtNLM"/>
    </source>
</evidence>
<protein>
    <recommendedName>
        <fullName evidence="4">ABC transporter substrate-binding protein</fullName>
    </recommendedName>
</protein>
<dbReference type="OrthoDB" id="8893233at2"/>
<reference evidence="2 3" key="1">
    <citation type="submission" date="2019-03" db="EMBL/GenBank/DDBJ databases">
        <title>Luteimonas zhaokaii sp.nov., isolated from the rectal contents of Plateau pika in Yushu, Qinghai Province, China.</title>
        <authorList>
            <person name="Zhang G."/>
        </authorList>
    </citation>
    <scope>NUCLEOTIDE SEQUENCE [LARGE SCALE GENOMIC DNA]</scope>
    <source>
        <strain evidence="2 3">B9</strain>
    </source>
</reference>
<keyword evidence="1" id="KW-0732">Signal</keyword>
<name>A0A4R5TYE4_9GAMM</name>
<accession>A0A4R5TYE4</accession>
<evidence type="ECO:0000256" key="1">
    <source>
        <dbReference type="SAM" id="SignalP"/>
    </source>
</evidence>
<dbReference type="RefSeq" id="WP_133321270.1">
    <property type="nucleotide sequence ID" value="NZ_SMTF01000003.1"/>
</dbReference>
<evidence type="ECO:0000313" key="2">
    <source>
        <dbReference type="EMBL" id="TDK26238.1"/>
    </source>
</evidence>
<gene>
    <name evidence="2" type="ORF">E2F46_06480</name>
</gene>
<dbReference type="AlphaFoldDB" id="A0A4R5TYE4"/>
<sequence>MKKLPVLFALALSPSLVLAQQGAGTAAQPLGLGSQVRGEITTADRVNFSDGSRSVVYALDLDAGQAVRLEATGALCARLTVIHDGETVAGPTQGDCDAGSGTSTRLALMASDTGRYEVAVSGAGARAFGPFRLEAKALEVHRGDGALRPGSEIVDFLRSDGKTYRLDIRQAGYYVIDMRSTDIDSMLELSGNGVSANDDDGGDGLNSRLRVPLEPGTYTLRAKSIGDASGMFELAITTGALPAGVRLRNSGALSLDGNVLHGALSGSPREYQLRVTQPGRVTIDLGSDDFDTVLELSGNGVSLDNDDGGDGTNSRISTVLQPGAYTVIARGLGESGSGLFTLSATHAALPAGTSLRTGGDLALGTAVTGMSNGESHSYRITIAQAGQLVVDMTSDDFDAVLELQRDGEQVAEDDDGGGGTNARITTDVQPGTYTVVAKSFGGSASGMYELTARMAP</sequence>
<feature type="signal peptide" evidence="1">
    <location>
        <begin position="1"/>
        <end position="19"/>
    </location>
</feature>
<comment type="caution">
    <text evidence="2">The sequence shown here is derived from an EMBL/GenBank/DDBJ whole genome shotgun (WGS) entry which is preliminary data.</text>
</comment>